<dbReference type="GO" id="GO:0004656">
    <property type="term" value="F:procollagen-proline 4-dioxygenase activity"/>
    <property type="evidence" value="ECO:0007669"/>
    <property type="project" value="TreeGrafter"/>
</dbReference>
<evidence type="ECO:0000256" key="4">
    <source>
        <dbReference type="ARBA" id="ARBA00023002"/>
    </source>
</evidence>
<name>A0AAF0XZW2_9TREE</name>
<dbReference type="InterPro" id="IPR044862">
    <property type="entry name" value="Pro_4_hyd_alph_FE2OG_OXY"/>
</dbReference>
<feature type="region of interest" description="Disordered" evidence="6">
    <location>
        <begin position="22"/>
        <end position="41"/>
    </location>
</feature>
<feature type="domain" description="Prolyl 4-hydroxylase alpha subunit" evidence="7">
    <location>
        <begin position="84"/>
        <end position="299"/>
    </location>
</feature>
<dbReference type="RefSeq" id="XP_062623377.1">
    <property type="nucleotide sequence ID" value="XM_062767393.1"/>
</dbReference>
<dbReference type="InterPro" id="IPR006620">
    <property type="entry name" value="Pro_4_hyd_alph"/>
</dbReference>
<accession>A0AAF0XZW2</accession>
<dbReference type="Pfam" id="PF13640">
    <property type="entry name" value="2OG-FeII_Oxy_3"/>
    <property type="match status" value="1"/>
</dbReference>
<keyword evidence="3" id="KW-0223">Dioxygenase</keyword>
<dbReference type="Proteomes" id="UP000827549">
    <property type="component" value="Chromosome 1"/>
</dbReference>
<gene>
    <name evidence="8" type="ORF">LOC62_01G000935</name>
</gene>
<dbReference type="GO" id="GO:0005506">
    <property type="term" value="F:iron ion binding"/>
    <property type="evidence" value="ECO:0007669"/>
    <property type="project" value="InterPro"/>
</dbReference>
<dbReference type="Gene3D" id="2.60.120.620">
    <property type="entry name" value="q2cbj1_9rhob like domain"/>
    <property type="match status" value="1"/>
</dbReference>
<dbReference type="PANTHER" id="PTHR10869:SF241">
    <property type="entry name" value="FE2OG DIOXYGENASE DOMAIN-CONTAINING PROTEIN"/>
    <property type="match status" value="1"/>
</dbReference>
<evidence type="ECO:0000313" key="8">
    <source>
        <dbReference type="EMBL" id="WOO77345.1"/>
    </source>
</evidence>
<dbReference type="GeneID" id="87804193"/>
<protein>
    <recommendedName>
        <fullName evidence="7">Prolyl 4-hydroxylase alpha subunit domain-containing protein</fullName>
    </recommendedName>
</protein>
<keyword evidence="9" id="KW-1185">Reference proteome</keyword>
<dbReference type="PANTHER" id="PTHR10869">
    <property type="entry name" value="PROLYL 4-HYDROXYLASE ALPHA SUBUNIT"/>
    <property type="match status" value="1"/>
</dbReference>
<evidence type="ECO:0000256" key="6">
    <source>
        <dbReference type="SAM" id="MobiDB-lite"/>
    </source>
</evidence>
<keyword evidence="2" id="KW-0479">Metal-binding</keyword>
<dbReference type="EMBL" id="CP086714">
    <property type="protein sequence ID" value="WOO77345.1"/>
    <property type="molecule type" value="Genomic_DNA"/>
</dbReference>
<organism evidence="8 9">
    <name type="scientific">Vanrija pseudolonga</name>
    <dbReference type="NCBI Taxonomy" id="143232"/>
    <lineage>
        <taxon>Eukaryota</taxon>
        <taxon>Fungi</taxon>
        <taxon>Dikarya</taxon>
        <taxon>Basidiomycota</taxon>
        <taxon>Agaricomycotina</taxon>
        <taxon>Tremellomycetes</taxon>
        <taxon>Trichosporonales</taxon>
        <taxon>Trichosporonaceae</taxon>
        <taxon>Vanrija</taxon>
    </lineage>
</organism>
<keyword evidence="4" id="KW-0560">Oxidoreductase</keyword>
<dbReference type="InterPro" id="IPR045054">
    <property type="entry name" value="P4HA-like"/>
</dbReference>
<evidence type="ECO:0000256" key="3">
    <source>
        <dbReference type="ARBA" id="ARBA00022964"/>
    </source>
</evidence>
<feature type="compositionally biased region" description="Polar residues" evidence="6">
    <location>
        <begin position="28"/>
        <end position="41"/>
    </location>
</feature>
<evidence type="ECO:0000259" key="7">
    <source>
        <dbReference type="SMART" id="SM00702"/>
    </source>
</evidence>
<evidence type="ECO:0000313" key="9">
    <source>
        <dbReference type="Proteomes" id="UP000827549"/>
    </source>
</evidence>
<evidence type="ECO:0000256" key="2">
    <source>
        <dbReference type="ARBA" id="ARBA00022723"/>
    </source>
</evidence>
<evidence type="ECO:0000256" key="5">
    <source>
        <dbReference type="ARBA" id="ARBA00023004"/>
    </source>
</evidence>
<keyword evidence="5" id="KW-0408">Iron</keyword>
<sequence>MELAKSFVWYIISPPRLPTLSSVRRDTPMSSSSPREGQLHATSYTSREVALPDDFLVAQPDDATPITYAPIRWADTTLRENGPYYAAVLDGVLSPSECAALIAYAEESVTGKHGDSSAWRPALVNAGPGLEVLMTDYRNSDRIVWDNQTVMDRLWARMATIPEVRERLMTAKEGNTAYTFNRVNERGRYLRYGPGQFFKPHCDGPYYYEKDGKAYLTFYTIQLYLNDAVEAFDSTAEASAAGATLRGGSTAFLDRRGSDRRVDVYPRCGRVLLFQHDMLYHSGEPVKEGIKYTLRSDVLFVSDEAV</sequence>
<dbReference type="GO" id="GO:0031418">
    <property type="term" value="F:L-ascorbic acid binding"/>
    <property type="evidence" value="ECO:0007669"/>
    <property type="project" value="InterPro"/>
</dbReference>
<evidence type="ECO:0000256" key="1">
    <source>
        <dbReference type="ARBA" id="ARBA00001961"/>
    </source>
</evidence>
<proteinExistence type="predicted"/>
<dbReference type="AlphaFoldDB" id="A0AAF0XZW2"/>
<dbReference type="GO" id="GO:0005783">
    <property type="term" value="C:endoplasmic reticulum"/>
    <property type="evidence" value="ECO:0007669"/>
    <property type="project" value="TreeGrafter"/>
</dbReference>
<dbReference type="SMART" id="SM00702">
    <property type="entry name" value="P4Hc"/>
    <property type="match status" value="1"/>
</dbReference>
<comment type="cofactor">
    <cofactor evidence="1">
        <name>L-ascorbate</name>
        <dbReference type="ChEBI" id="CHEBI:38290"/>
    </cofactor>
</comment>
<reference evidence="8" key="1">
    <citation type="submission" date="2023-10" db="EMBL/GenBank/DDBJ databases">
        <authorList>
            <person name="Noh H."/>
        </authorList>
    </citation>
    <scope>NUCLEOTIDE SEQUENCE</scope>
    <source>
        <strain evidence="8">DUCC4014</strain>
    </source>
</reference>